<reference evidence="1 2" key="1">
    <citation type="submission" date="2016-07" db="EMBL/GenBank/DDBJ databases">
        <title>Complete genome sequence of Bradyrhizobium icense LMTR 13T, a potential inoculant strain isolated from lima bean (Phaseolus lunatus) in Peru.</title>
        <authorList>
            <person name="Ormeno-Orrillo E."/>
            <person name="Duran D."/>
            <person name="Rogel M.A."/>
            <person name="Rey L."/>
            <person name="Imperial J."/>
            <person name="Ruiz-Argueso T."/>
            <person name="Martinez-Romero E."/>
        </authorList>
    </citation>
    <scope>NUCLEOTIDE SEQUENCE [LARGE SCALE GENOMIC DNA]</scope>
    <source>
        <strain evidence="1 2">LMTR 13</strain>
    </source>
</reference>
<accession>A0A1B1UNK3</accession>
<proteinExistence type="predicted"/>
<dbReference type="EMBL" id="CP016428">
    <property type="protein sequence ID" value="ANW04370.1"/>
    <property type="molecule type" value="Genomic_DNA"/>
</dbReference>
<sequence>MIVEKMYSSVAELIFRNVSAQLHPKDASSPSTRRWVGIGCGVVSEETEVRARARDFIDELIRDELTRCWHVCVAGEVGRLAMKEPQGLRVTATAGGRGR</sequence>
<dbReference type="AlphaFoldDB" id="A0A1B1UNK3"/>
<keyword evidence="2" id="KW-1185">Reference proteome</keyword>
<evidence type="ECO:0000313" key="1">
    <source>
        <dbReference type="EMBL" id="ANW04370.1"/>
    </source>
</evidence>
<evidence type="ECO:0000313" key="2">
    <source>
        <dbReference type="Proteomes" id="UP000092839"/>
    </source>
</evidence>
<gene>
    <name evidence="1" type="ORF">LMTR13_33745</name>
</gene>
<dbReference type="Proteomes" id="UP000092839">
    <property type="component" value="Chromosome"/>
</dbReference>
<name>A0A1B1UNK3_9BRAD</name>
<protein>
    <submittedName>
        <fullName evidence="1">Uncharacterized protein</fullName>
    </submittedName>
</protein>
<organism evidence="1 2">
    <name type="scientific">Bradyrhizobium icense</name>
    <dbReference type="NCBI Taxonomy" id="1274631"/>
    <lineage>
        <taxon>Bacteria</taxon>
        <taxon>Pseudomonadati</taxon>
        <taxon>Pseudomonadota</taxon>
        <taxon>Alphaproteobacteria</taxon>
        <taxon>Hyphomicrobiales</taxon>
        <taxon>Nitrobacteraceae</taxon>
        <taxon>Bradyrhizobium</taxon>
    </lineage>
</organism>
<dbReference type="KEGG" id="bic:LMTR13_33745"/>